<accession>A0A8A4TQD1</accession>
<protein>
    <submittedName>
        <fullName evidence="5">Helix-turn-helix domain-containing protein</fullName>
    </submittedName>
</protein>
<dbReference type="InterPro" id="IPR020449">
    <property type="entry name" value="Tscrpt_reg_AraC-type_HTH"/>
</dbReference>
<keyword evidence="1" id="KW-0805">Transcription regulation</keyword>
<gene>
    <name evidence="5" type="ORF">J3U87_24505</name>
</gene>
<dbReference type="SMART" id="SM00871">
    <property type="entry name" value="AraC_E_bind"/>
    <property type="match status" value="1"/>
</dbReference>
<feature type="domain" description="HTH araC/xylS-type" evidence="4">
    <location>
        <begin position="6"/>
        <end position="107"/>
    </location>
</feature>
<proteinExistence type="predicted"/>
<dbReference type="Pfam" id="PF06445">
    <property type="entry name" value="GyrI-like"/>
    <property type="match status" value="1"/>
</dbReference>
<organism evidence="5 6">
    <name type="scientific">Sulfidibacter corallicola</name>
    <dbReference type="NCBI Taxonomy" id="2818388"/>
    <lineage>
        <taxon>Bacteria</taxon>
        <taxon>Pseudomonadati</taxon>
        <taxon>Acidobacteriota</taxon>
        <taxon>Holophagae</taxon>
        <taxon>Acanthopleuribacterales</taxon>
        <taxon>Acanthopleuribacteraceae</taxon>
        <taxon>Sulfidibacter</taxon>
    </lineage>
</organism>
<evidence type="ECO:0000256" key="3">
    <source>
        <dbReference type="ARBA" id="ARBA00023163"/>
    </source>
</evidence>
<evidence type="ECO:0000313" key="5">
    <source>
        <dbReference type="EMBL" id="QTD48755.1"/>
    </source>
</evidence>
<dbReference type="KEGG" id="scor:J3U87_24505"/>
<evidence type="ECO:0000256" key="1">
    <source>
        <dbReference type="ARBA" id="ARBA00023015"/>
    </source>
</evidence>
<dbReference type="EMBL" id="CP071793">
    <property type="protein sequence ID" value="QTD48755.1"/>
    <property type="molecule type" value="Genomic_DNA"/>
</dbReference>
<dbReference type="InterPro" id="IPR010499">
    <property type="entry name" value="AraC_E-bd"/>
</dbReference>
<dbReference type="PANTHER" id="PTHR40055:SF1">
    <property type="entry name" value="TRANSCRIPTIONAL REGULATOR YGIV-RELATED"/>
    <property type="match status" value="1"/>
</dbReference>
<sequence>MMTRIAEILPLLVRLGRNDGEVVSLADLAREDGRSPCHLQRVFSAEVGESPLRYSRRVRLQRAAATLLSSRKSVLEVALEAGFESHEGFTRAFRAMFDTSPRRYREVFGQANPCSPHHPDHLDTAKRAAPCVGLYRISMVRQSKPAIPGGTPMSYQVEKKVITATPFLFMKKQTKPEAIAEALASMFVPVFQFATSRGIPFAGPPTARYVSYGPGLVTIEAGMPIAGQADAEGDITSGSLFGGDVVTTIHKGPYDSLNLAHEAIQVWIAEHNEQADGAPWESYLTDPGEVPDPSEWLTEITYPLKKA</sequence>
<dbReference type="InterPro" id="IPR029442">
    <property type="entry name" value="GyrI-like"/>
</dbReference>
<dbReference type="AlphaFoldDB" id="A0A8A4TQD1"/>
<dbReference type="PROSITE" id="PS01124">
    <property type="entry name" value="HTH_ARAC_FAMILY_2"/>
    <property type="match status" value="1"/>
</dbReference>
<reference evidence="5" key="1">
    <citation type="submission" date="2021-03" db="EMBL/GenBank/DDBJ databases">
        <title>Acanthopleuribacteraceae sp. M133.</title>
        <authorList>
            <person name="Wang G."/>
        </authorList>
    </citation>
    <scope>NUCLEOTIDE SEQUENCE</scope>
    <source>
        <strain evidence="5">M133</strain>
    </source>
</reference>
<evidence type="ECO:0000259" key="4">
    <source>
        <dbReference type="PROSITE" id="PS01124"/>
    </source>
</evidence>
<dbReference type="InterPro" id="IPR018060">
    <property type="entry name" value="HTH_AraC"/>
</dbReference>
<dbReference type="InterPro" id="IPR011256">
    <property type="entry name" value="Reg_factor_effector_dom_sf"/>
</dbReference>
<name>A0A8A4TQD1_SULCO</name>
<keyword evidence="3" id="KW-0804">Transcription</keyword>
<dbReference type="PROSITE" id="PS00041">
    <property type="entry name" value="HTH_ARAC_FAMILY_1"/>
    <property type="match status" value="1"/>
</dbReference>
<dbReference type="PANTHER" id="PTHR40055">
    <property type="entry name" value="TRANSCRIPTIONAL REGULATOR YGIV-RELATED"/>
    <property type="match status" value="1"/>
</dbReference>
<dbReference type="Pfam" id="PF12833">
    <property type="entry name" value="HTH_18"/>
    <property type="match status" value="1"/>
</dbReference>
<dbReference type="SUPFAM" id="SSF46689">
    <property type="entry name" value="Homeodomain-like"/>
    <property type="match status" value="1"/>
</dbReference>
<evidence type="ECO:0000256" key="2">
    <source>
        <dbReference type="ARBA" id="ARBA00023125"/>
    </source>
</evidence>
<dbReference type="Proteomes" id="UP000663929">
    <property type="component" value="Chromosome"/>
</dbReference>
<dbReference type="Gene3D" id="1.10.10.60">
    <property type="entry name" value="Homeodomain-like"/>
    <property type="match status" value="2"/>
</dbReference>
<dbReference type="SMART" id="SM00342">
    <property type="entry name" value="HTH_ARAC"/>
    <property type="match status" value="1"/>
</dbReference>
<dbReference type="InterPro" id="IPR009057">
    <property type="entry name" value="Homeodomain-like_sf"/>
</dbReference>
<dbReference type="GO" id="GO:0043565">
    <property type="term" value="F:sequence-specific DNA binding"/>
    <property type="evidence" value="ECO:0007669"/>
    <property type="project" value="InterPro"/>
</dbReference>
<dbReference type="InterPro" id="IPR018062">
    <property type="entry name" value="HTH_AraC-typ_CS"/>
</dbReference>
<dbReference type="Gene3D" id="3.20.80.10">
    <property type="entry name" value="Regulatory factor, effector binding domain"/>
    <property type="match status" value="1"/>
</dbReference>
<dbReference type="SUPFAM" id="SSF55136">
    <property type="entry name" value="Probable bacterial effector-binding domain"/>
    <property type="match status" value="1"/>
</dbReference>
<evidence type="ECO:0000313" key="6">
    <source>
        <dbReference type="Proteomes" id="UP000663929"/>
    </source>
</evidence>
<dbReference type="PRINTS" id="PR00032">
    <property type="entry name" value="HTHARAC"/>
</dbReference>
<keyword evidence="6" id="KW-1185">Reference proteome</keyword>
<keyword evidence="2" id="KW-0238">DNA-binding</keyword>
<dbReference type="InterPro" id="IPR050908">
    <property type="entry name" value="SmbC-like"/>
</dbReference>
<dbReference type="GO" id="GO:0003700">
    <property type="term" value="F:DNA-binding transcription factor activity"/>
    <property type="evidence" value="ECO:0007669"/>
    <property type="project" value="InterPro"/>
</dbReference>